<reference evidence="2" key="1">
    <citation type="submission" date="2021-02" db="EMBL/GenBank/DDBJ databases">
        <authorList>
            <person name="Dougan E. K."/>
            <person name="Rhodes N."/>
            <person name="Thang M."/>
            <person name="Chan C."/>
        </authorList>
    </citation>
    <scope>NUCLEOTIDE SEQUENCE</scope>
</reference>
<dbReference type="PANTHER" id="PTHR12905">
    <property type="entry name" value="METALLOPHOSPHOESTERASE"/>
    <property type="match status" value="1"/>
</dbReference>
<proteinExistence type="predicted"/>
<accession>A0A813GX13</accession>
<dbReference type="Gene3D" id="3.60.21.10">
    <property type="match status" value="2"/>
</dbReference>
<dbReference type="CDD" id="cd07379">
    <property type="entry name" value="MPP_239FB"/>
    <property type="match status" value="1"/>
</dbReference>
<dbReference type="PANTHER" id="PTHR12905:SF0">
    <property type="entry name" value="CALCINEURIN-LIKE PHOSPHOESTERASE DOMAIN-CONTAINING PROTEIN"/>
    <property type="match status" value="1"/>
</dbReference>
<dbReference type="GO" id="GO:0016787">
    <property type="term" value="F:hydrolase activity"/>
    <property type="evidence" value="ECO:0007669"/>
    <property type="project" value="InterPro"/>
</dbReference>
<dbReference type="EMBL" id="CAJNNV010029723">
    <property type="protein sequence ID" value="CAE8629815.1"/>
    <property type="molecule type" value="Genomic_DNA"/>
</dbReference>
<dbReference type="InterPro" id="IPR051693">
    <property type="entry name" value="UPF0046_metallophosphoest"/>
</dbReference>
<dbReference type="SUPFAM" id="SSF56300">
    <property type="entry name" value="Metallo-dependent phosphatases"/>
    <property type="match status" value="1"/>
</dbReference>
<dbReference type="InterPro" id="IPR004843">
    <property type="entry name" value="Calcineurin-like_PHP"/>
</dbReference>
<keyword evidence="3" id="KW-1185">Reference proteome</keyword>
<name>A0A813GX13_POLGL</name>
<comment type="caution">
    <text evidence="2">The sequence shown here is derived from an EMBL/GenBank/DDBJ whole genome shotgun (WGS) entry which is preliminary data.</text>
</comment>
<dbReference type="OrthoDB" id="630188at2759"/>
<dbReference type="Pfam" id="PF00149">
    <property type="entry name" value="Metallophos"/>
    <property type="match status" value="1"/>
</dbReference>
<sequence length="379" mass="40187">MSVTVQRPLPWTSTSWPSRLGVSPPSLRAGIFSSLPSSTTSSKSVPQSRLPLTLLGAVVLWVPRQIMLPQSQRKEARGRGRWRRSAALLAATALAVAAAGTAASPDSSSASIFDVLQGGAKSKGTAGPSLIPAAGGPWASSVRVVAMSDTHGFHRGLTVPEGDLLIHCGDASVDGKKKGHGIEDLAGFSKWFKRLPHKEKVFIQGNHDSLGESRALLGKAWLTGPRICCGLQIFGMPHHSAGMGYGHVPGGLDLLLSHEPPYGILDLATPGNRYARIGSRKILQSIGRAFQSVNCTMEDGIQQEFLEELAPPLVHIFGHVHEARGYETENRTLFVNAANANPGRAKRLENTLCVVVDIATDGSGEVRVARGGAKISLVC</sequence>
<gene>
    <name evidence="2" type="ORF">PGLA1383_LOCUS46229</name>
</gene>
<evidence type="ECO:0000259" key="1">
    <source>
        <dbReference type="Pfam" id="PF00149"/>
    </source>
</evidence>
<dbReference type="InterPro" id="IPR029052">
    <property type="entry name" value="Metallo-depent_PP-like"/>
</dbReference>
<evidence type="ECO:0000313" key="2">
    <source>
        <dbReference type="EMBL" id="CAE8629815.1"/>
    </source>
</evidence>
<evidence type="ECO:0000313" key="3">
    <source>
        <dbReference type="Proteomes" id="UP000654075"/>
    </source>
</evidence>
<dbReference type="Proteomes" id="UP000654075">
    <property type="component" value="Unassembled WGS sequence"/>
</dbReference>
<organism evidence="2 3">
    <name type="scientific">Polarella glacialis</name>
    <name type="common">Dinoflagellate</name>
    <dbReference type="NCBI Taxonomy" id="89957"/>
    <lineage>
        <taxon>Eukaryota</taxon>
        <taxon>Sar</taxon>
        <taxon>Alveolata</taxon>
        <taxon>Dinophyceae</taxon>
        <taxon>Suessiales</taxon>
        <taxon>Suessiaceae</taxon>
        <taxon>Polarella</taxon>
    </lineage>
</organism>
<feature type="domain" description="Calcineurin-like phosphoesterase" evidence="1">
    <location>
        <begin position="143"/>
        <end position="322"/>
    </location>
</feature>
<protein>
    <recommendedName>
        <fullName evidence="1">Calcineurin-like phosphoesterase domain-containing protein</fullName>
    </recommendedName>
</protein>
<dbReference type="AlphaFoldDB" id="A0A813GX13"/>